<dbReference type="RefSeq" id="WP_253472954.1">
    <property type="nucleotide sequence ID" value="NZ_JALJXV010000001.1"/>
</dbReference>
<evidence type="ECO:0000313" key="4">
    <source>
        <dbReference type="EMBL" id="MCP1673130.1"/>
    </source>
</evidence>
<organism evidence="4 5">
    <name type="scientific">Natronocella acetinitrilica</name>
    <dbReference type="NCBI Taxonomy" id="414046"/>
    <lineage>
        <taxon>Bacteria</taxon>
        <taxon>Pseudomonadati</taxon>
        <taxon>Pseudomonadota</taxon>
        <taxon>Gammaproteobacteria</taxon>
        <taxon>Chromatiales</taxon>
        <taxon>Ectothiorhodospiraceae</taxon>
        <taxon>Natronocella</taxon>
    </lineage>
</organism>
<keyword evidence="1" id="KW-0732">Signal</keyword>
<dbReference type="AlphaFoldDB" id="A0AAE3K9U1"/>
<dbReference type="GO" id="GO:0006508">
    <property type="term" value="P:proteolysis"/>
    <property type="evidence" value="ECO:0007669"/>
    <property type="project" value="UniProtKB-KW"/>
</dbReference>
<feature type="domain" description="Peptidase M16 N-terminal" evidence="2">
    <location>
        <begin position="52"/>
        <end position="186"/>
    </location>
</feature>
<dbReference type="EMBL" id="JALJXV010000001">
    <property type="protein sequence ID" value="MCP1673130.1"/>
    <property type="molecule type" value="Genomic_DNA"/>
</dbReference>
<dbReference type="Gene3D" id="3.30.830.10">
    <property type="entry name" value="Metalloenzyme, LuxS/M16 peptidase-like"/>
    <property type="match status" value="2"/>
</dbReference>
<name>A0AAE3K9U1_9GAMM</name>
<evidence type="ECO:0000256" key="1">
    <source>
        <dbReference type="SAM" id="SignalP"/>
    </source>
</evidence>
<reference evidence="4" key="1">
    <citation type="submission" date="2022-03" db="EMBL/GenBank/DDBJ databases">
        <title>Genomic Encyclopedia of Type Strains, Phase III (KMG-III): the genomes of soil and plant-associated and newly described type strains.</title>
        <authorList>
            <person name="Whitman W."/>
        </authorList>
    </citation>
    <scope>NUCLEOTIDE SEQUENCE</scope>
    <source>
        <strain evidence="4">ANL 6-2</strain>
    </source>
</reference>
<evidence type="ECO:0000259" key="2">
    <source>
        <dbReference type="Pfam" id="PF00675"/>
    </source>
</evidence>
<keyword evidence="5" id="KW-1185">Reference proteome</keyword>
<feature type="chain" id="PRO_5042016169" evidence="1">
    <location>
        <begin position="28"/>
        <end position="446"/>
    </location>
</feature>
<dbReference type="PANTHER" id="PTHR11851">
    <property type="entry name" value="METALLOPROTEASE"/>
    <property type="match status" value="1"/>
</dbReference>
<proteinExistence type="predicted"/>
<evidence type="ECO:0000259" key="3">
    <source>
        <dbReference type="Pfam" id="PF05193"/>
    </source>
</evidence>
<dbReference type="InterPro" id="IPR050361">
    <property type="entry name" value="MPP/UQCRC_Complex"/>
</dbReference>
<dbReference type="GO" id="GO:0046872">
    <property type="term" value="F:metal ion binding"/>
    <property type="evidence" value="ECO:0007669"/>
    <property type="project" value="InterPro"/>
</dbReference>
<feature type="domain" description="Peptidase M16 C-terminal" evidence="3">
    <location>
        <begin position="197"/>
        <end position="371"/>
    </location>
</feature>
<protein>
    <submittedName>
        <fullName evidence="4">Zinc protease</fullName>
        <ecNumber evidence="4">3.4.24.-</ecNumber>
    </submittedName>
</protein>
<dbReference type="GO" id="GO:0008233">
    <property type="term" value="F:peptidase activity"/>
    <property type="evidence" value="ECO:0007669"/>
    <property type="project" value="UniProtKB-KW"/>
</dbReference>
<keyword evidence="4" id="KW-0378">Hydrolase</keyword>
<keyword evidence="4" id="KW-0645">Protease</keyword>
<dbReference type="Pfam" id="PF00675">
    <property type="entry name" value="Peptidase_M16"/>
    <property type="match status" value="1"/>
</dbReference>
<dbReference type="Pfam" id="PF05193">
    <property type="entry name" value="Peptidase_M16_C"/>
    <property type="match status" value="1"/>
</dbReference>
<feature type="signal peptide" evidence="1">
    <location>
        <begin position="1"/>
        <end position="27"/>
    </location>
</feature>
<dbReference type="EC" id="3.4.24.-" evidence="4"/>
<dbReference type="InterPro" id="IPR011249">
    <property type="entry name" value="Metalloenz_LuxS/M16"/>
</dbReference>
<dbReference type="InterPro" id="IPR011765">
    <property type="entry name" value="Pept_M16_N"/>
</dbReference>
<evidence type="ECO:0000313" key="5">
    <source>
        <dbReference type="Proteomes" id="UP001205843"/>
    </source>
</evidence>
<comment type="caution">
    <text evidence="4">The sequence shown here is derived from an EMBL/GenBank/DDBJ whole genome shotgun (WGS) entry which is preliminary data.</text>
</comment>
<gene>
    <name evidence="4" type="ORF">J2T57_000222</name>
</gene>
<dbReference type="PANTHER" id="PTHR11851:SF224">
    <property type="entry name" value="PROCESSING PROTEASE"/>
    <property type="match status" value="1"/>
</dbReference>
<accession>A0AAE3K9U1</accession>
<dbReference type="Proteomes" id="UP001205843">
    <property type="component" value="Unassembled WGS sequence"/>
</dbReference>
<sequence length="446" mass="48003">MLRNRLQSLFTSLVLITVAILPAAATAGGPAIQNWTTDQGLDVYFVRSDALPMVDISLTFDAGSARDGDLPGLASMTSSLLAEGAGGRDAGDIARSFEDRGARFSSGSGRDSADVSLRSLNAPDTLSRSVDVLAKVISRPDFPEDAIERQRRRMMVALNNAERDPGSIASRALWSALYDDHPYANPPGGTAESLQAINRGALVDFHRRHYTSSNAVLTMVGDLSRAEAEQIALHLAESLPVGEPLEPLPDAPSTPEARTIRIEAPSSQTVIVKGQIGYARGDDDHFDLFVGNHILGGSGLVSRLGVAMREERGLSYGVSSRFQPMVAAGPFLVSTQVRTDRTDEALEVIRDHLRGIRDEGPSDDEVSDAARNITGSFPLNLDSNSKIAGYVSSIAFHGLPLDYLEIFPRRIDQVTTESVHAALRDRLDPENMITVMVGPDAEDDDN</sequence>
<dbReference type="SUPFAM" id="SSF63411">
    <property type="entry name" value="LuxS/MPP-like metallohydrolase"/>
    <property type="match status" value="2"/>
</dbReference>
<dbReference type="InterPro" id="IPR007863">
    <property type="entry name" value="Peptidase_M16_C"/>
</dbReference>